<dbReference type="HOGENOM" id="CLU_386191_0_0_5"/>
<gene>
    <name evidence="9" type="ORF">ABI_46070</name>
</gene>
<sequence>MDSFMMTKTTQLKLAVAALALLCGHANAQELKLNVSGTSKAWDNRVNPDYPIGIDEGSSPAVARGLSLRAGEKIHITATGGTQTFPNGTRIGPEGQQDYTADDYPGGSGRFFPSKYVDPSDFPAFLNQLIGVFVDTRGRIVGKPFPVGTDWKGLVPKGAVKLQFGINDDVLNDNSGEISVVIYPKANFPDSDLARLAPTPPPPPLILAPYPERLPAPIALRPAYNTLIADGSRYSADPAPLVANGKFYIISGRDEASIDAGGFVMYNYQIFETDDPATKNWKLYPDILRPEKVFAWAEEDGAWASQIVQGRDKRFYLYAPVREKNCKARNCMGIGVAVADAPLGPYQDIHPEGPILSQTTPVRNQIENIDPTVLIDDDGRVFIYWGTFGRLKGVELEKDMKTPKGNPIDVNTLTGFFEAPWIFKREGTYYMAYSANNAGPNSPCTEAVYHACQAYGTASSPLGPWTYHGVFLSPVTSATSHGGIVPFKDKWYLAYHNGDAKDGSHFRRSVAIDEVFWDDTVSPPAIKKVVQTRQPVDSTPTNNMAVSARITASNMPLPVQFRLRALNDEKTPPAPLPPDMWGNWTGRNDTPTGWIAYQWDKPVTVDATKIYFWGDQPTGAGTGVAIPKFWRIEYWDEAEWRSVTANGPYTTVSGDYSMVSFKPITTRCIRAVLDASTDAKSYAAFGVLEWQMLSPNEIVRPLSASPLNATSNCTQ</sequence>
<dbReference type="SUPFAM" id="SSF75005">
    <property type="entry name" value="Arabinanase/levansucrase/invertase"/>
    <property type="match status" value="1"/>
</dbReference>
<dbReference type="GO" id="GO:0045493">
    <property type="term" value="P:xylan catabolic process"/>
    <property type="evidence" value="ECO:0007669"/>
    <property type="project" value="UniProtKB-KW"/>
</dbReference>
<evidence type="ECO:0000256" key="8">
    <source>
        <dbReference type="SAM" id="SignalP"/>
    </source>
</evidence>
<dbReference type="InterPro" id="IPR006710">
    <property type="entry name" value="Glyco_hydro_43"/>
</dbReference>
<keyword evidence="8" id="KW-0732">Signal</keyword>
<dbReference type="InterPro" id="IPR052176">
    <property type="entry name" value="Glycosyl_Hydrlase_43_Enz"/>
</dbReference>
<evidence type="ECO:0000256" key="6">
    <source>
        <dbReference type="PIRSR" id="PIRSR606710-2"/>
    </source>
</evidence>
<dbReference type="Gene3D" id="2.60.120.260">
    <property type="entry name" value="Galactose-binding domain-like"/>
    <property type="match status" value="1"/>
</dbReference>
<dbReference type="Pfam" id="PF04616">
    <property type="entry name" value="Glyco_hydro_43"/>
    <property type="match status" value="1"/>
</dbReference>
<evidence type="ECO:0000256" key="1">
    <source>
        <dbReference type="ARBA" id="ARBA00009865"/>
    </source>
</evidence>
<evidence type="ECO:0000313" key="10">
    <source>
        <dbReference type="Proteomes" id="UP000006512"/>
    </source>
</evidence>
<evidence type="ECO:0000313" key="9">
    <source>
        <dbReference type="EMBL" id="EGF89260.1"/>
    </source>
</evidence>
<dbReference type="STRING" id="715226.ABI_46070"/>
<dbReference type="PANTHER" id="PTHR43772">
    <property type="entry name" value="ENDO-1,4-BETA-XYLANASE"/>
    <property type="match status" value="1"/>
</dbReference>
<feature type="chain" id="PRO_5003314460" evidence="8">
    <location>
        <begin position="29"/>
        <end position="715"/>
    </location>
</feature>
<dbReference type="CDD" id="cd08990">
    <property type="entry name" value="GH43_AXH_like"/>
    <property type="match status" value="1"/>
</dbReference>
<feature type="region of interest" description="Disordered" evidence="7">
    <location>
        <begin position="79"/>
        <end position="104"/>
    </location>
</feature>
<evidence type="ECO:0000256" key="2">
    <source>
        <dbReference type="ARBA" id="ARBA00022651"/>
    </source>
</evidence>
<accession>F4QTW0</accession>
<keyword evidence="3" id="KW-0378">Hydrolase</keyword>
<evidence type="ECO:0000256" key="4">
    <source>
        <dbReference type="ARBA" id="ARBA00023277"/>
    </source>
</evidence>
<evidence type="ECO:0000256" key="5">
    <source>
        <dbReference type="ARBA" id="ARBA00023295"/>
    </source>
</evidence>
<dbReference type="InterPro" id="IPR023296">
    <property type="entry name" value="Glyco_hydro_beta-prop_sf"/>
</dbReference>
<feature type="site" description="Important for catalytic activity, responsible for pKa modulation of the active site Glu and correct orientation of both the proton donor and substrate" evidence="6">
    <location>
        <position position="370"/>
    </location>
</feature>
<dbReference type="Gene3D" id="2.60.120.430">
    <property type="entry name" value="Galactose-binding lectin"/>
    <property type="match status" value="1"/>
</dbReference>
<protein>
    <submittedName>
        <fullName evidence="9">Xylosidase/arabinosidase</fullName>
    </submittedName>
</protein>
<feature type="signal peptide" evidence="8">
    <location>
        <begin position="1"/>
        <end position="28"/>
    </location>
</feature>
<keyword evidence="5" id="KW-0326">Glycosidase</keyword>
<keyword evidence="2" id="KW-0858">Xylan degradation</keyword>
<dbReference type="GO" id="GO:0004553">
    <property type="term" value="F:hydrolase activity, hydrolyzing O-glycosyl compounds"/>
    <property type="evidence" value="ECO:0007669"/>
    <property type="project" value="InterPro"/>
</dbReference>
<evidence type="ECO:0000256" key="7">
    <source>
        <dbReference type="SAM" id="MobiDB-lite"/>
    </source>
</evidence>
<reference evidence="10" key="1">
    <citation type="submission" date="2011-03" db="EMBL/GenBank/DDBJ databases">
        <title>Draft genome sequence of Brevundimonas diminuta.</title>
        <authorList>
            <person name="Brown P.J.B."/>
            <person name="Buechlein A."/>
            <person name="Hemmerich C."/>
            <person name="Brun Y.V."/>
        </authorList>
    </citation>
    <scope>NUCLEOTIDE SEQUENCE [LARGE SCALE GENOMIC DNA]</scope>
    <source>
        <strain evidence="10">C19</strain>
    </source>
</reference>
<organism evidence="9 10">
    <name type="scientific">Asticcacaulis biprosthecium C19</name>
    <dbReference type="NCBI Taxonomy" id="715226"/>
    <lineage>
        <taxon>Bacteria</taxon>
        <taxon>Pseudomonadati</taxon>
        <taxon>Pseudomonadota</taxon>
        <taxon>Alphaproteobacteria</taxon>
        <taxon>Caulobacterales</taxon>
        <taxon>Caulobacteraceae</taxon>
        <taxon>Asticcacaulis</taxon>
    </lineage>
</organism>
<proteinExistence type="inferred from homology"/>
<dbReference type="PANTHER" id="PTHR43772:SF2">
    <property type="entry name" value="PUTATIVE (AFU_ORTHOLOGUE AFUA_2G04480)-RELATED"/>
    <property type="match status" value="1"/>
</dbReference>
<dbReference type="eggNOG" id="COG3507">
    <property type="taxonomic scope" value="Bacteria"/>
</dbReference>
<keyword evidence="4" id="KW-0119">Carbohydrate metabolism</keyword>
<dbReference type="Proteomes" id="UP000006512">
    <property type="component" value="Unassembled WGS sequence"/>
</dbReference>
<name>F4QTW0_9CAUL</name>
<dbReference type="EMBL" id="GL883081">
    <property type="protein sequence ID" value="EGF89260.1"/>
    <property type="molecule type" value="Genomic_DNA"/>
</dbReference>
<evidence type="ECO:0000256" key="3">
    <source>
        <dbReference type="ARBA" id="ARBA00022801"/>
    </source>
</evidence>
<keyword evidence="10" id="KW-1185">Reference proteome</keyword>
<dbReference type="Gene3D" id="2.115.10.20">
    <property type="entry name" value="Glycosyl hydrolase domain, family 43"/>
    <property type="match status" value="1"/>
</dbReference>
<dbReference type="AlphaFoldDB" id="F4QTW0"/>
<comment type="similarity">
    <text evidence="1">Belongs to the glycosyl hydrolase 43 family.</text>
</comment>
<keyword evidence="2" id="KW-0624">Polysaccharide degradation</keyword>